<evidence type="ECO:0000313" key="4">
    <source>
        <dbReference type="Proteomes" id="UP001147782"/>
    </source>
</evidence>
<reference evidence="3" key="2">
    <citation type="journal article" date="2023" name="IMA Fungus">
        <title>Comparative genomic study of the Penicillium genus elucidates a diverse pangenome and 15 lateral gene transfer events.</title>
        <authorList>
            <person name="Petersen C."/>
            <person name="Sorensen T."/>
            <person name="Nielsen M.R."/>
            <person name="Sondergaard T.E."/>
            <person name="Sorensen J.L."/>
            <person name="Fitzpatrick D.A."/>
            <person name="Frisvad J.C."/>
            <person name="Nielsen K.L."/>
        </authorList>
    </citation>
    <scope>NUCLEOTIDE SEQUENCE</scope>
    <source>
        <strain evidence="3">IBT 29864</strain>
    </source>
</reference>
<name>A0A9W9S3D7_9EURO</name>
<dbReference type="Gene3D" id="2.120.10.30">
    <property type="entry name" value="TolB, C-terminal domain"/>
    <property type="match status" value="1"/>
</dbReference>
<feature type="chain" id="PRO_5041000714" evidence="1">
    <location>
        <begin position="26"/>
        <end position="389"/>
    </location>
</feature>
<dbReference type="GeneID" id="81440706"/>
<sequence length="389" mass="42906">MWSSILVIPHFYIIAISLYASGTQAREEEDIVTLDCAPGVACISHYGAVLPVSFNRTDGGASSTYGDTNATNVPGFNKLNNYHFISFDDAFLPLIGENATYEFFFSVKEVTHEGPVWIPDKKWIIFTEISQYWQYRLDLSGETPVLSKFNVSPPIWSPAGGSYHNGLVYFTCPGGGGQKASLVTYNPRTNEAKTILNNYRGVSFNSPDDIIVDPNGNIWWTDPWFGYLGEFNPSLPQLTAGVWFFNSTSGSSKLLDGTLSEPNGIVSSPDWSTIYVSDTGVNSGRPLTYHPTGPRTLYAYTPDLETGSLTNKRTLFINDQRDPDGLKVDTLGNLWTASGKGVDVIDPLGNLLGKVQTNFTVTNLVFTGEGLQDLWMFVSIYFRPAMNLI</sequence>
<dbReference type="SUPFAM" id="SSF63829">
    <property type="entry name" value="Calcium-dependent phosphotriesterase"/>
    <property type="match status" value="1"/>
</dbReference>
<protein>
    <submittedName>
        <fullName evidence="3">Lactonohydrolase</fullName>
    </submittedName>
</protein>
<accession>A0A9W9S3D7</accession>
<dbReference type="InterPro" id="IPR052988">
    <property type="entry name" value="Oryzine_lactonohydrolase"/>
</dbReference>
<dbReference type="EMBL" id="JAPZBS010000007">
    <property type="protein sequence ID" value="KAJ5368848.1"/>
    <property type="molecule type" value="Genomic_DNA"/>
</dbReference>
<dbReference type="OrthoDB" id="423498at2759"/>
<proteinExistence type="predicted"/>
<dbReference type="PANTHER" id="PTHR47064">
    <property type="entry name" value="PUTATIVE (AFU_ORTHOLOGUE AFUA_1G08990)-RELATED"/>
    <property type="match status" value="1"/>
</dbReference>
<dbReference type="InterPro" id="IPR013658">
    <property type="entry name" value="SGL"/>
</dbReference>
<organism evidence="3 4">
    <name type="scientific">Penicillium cataractarum</name>
    <dbReference type="NCBI Taxonomy" id="2100454"/>
    <lineage>
        <taxon>Eukaryota</taxon>
        <taxon>Fungi</taxon>
        <taxon>Dikarya</taxon>
        <taxon>Ascomycota</taxon>
        <taxon>Pezizomycotina</taxon>
        <taxon>Eurotiomycetes</taxon>
        <taxon>Eurotiomycetidae</taxon>
        <taxon>Eurotiales</taxon>
        <taxon>Aspergillaceae</taxon>
        <taxon>Penicillium</taxon>
    </lineage>
</organism>
<dbReference type="Pfam" id="PF08450">
    <property type="entry name" value="SGL"/>
    <property type="match status" value="1"/>
</dbReference>
<dbReference type="PANTHER" id="PTHR47064:SF2">
    <property type="entry name" value="SMP-30_GLUCONOLACTONASE_LRE-LIKE REGION DOMAIN-CONTAINING PROTEIN-RELATED"/>
    <property type="match status" value="1"/>
</dbReference>
<evidence type="ECO:0000313" key="3">
    <source>
        <dbReference type="EMBL" id="KAJ5368848.1"/>
    </source>
</evidence>
<dbReference type="Proteomes" id="UP001147782">
    <property type="component" value="Unassembled WGS sequence"/>
</dbReference>
<feature type="domain" description="SMP-30/Gluconolactonase/LRE-like region" evidence="2">
    <location>
        <begin position="113"/>
        <end position="376"/>
    </location>
</feature>
<dbReference type="InterPro" id="IPR011042">
    <property type="entry name" value="6-blade_b-propeller_TolB-like"/>
</dbReference>
<feature type="signal peptide" evidence="1">
    <location>
        <begin position="1"/>
        <end position="25"/>
    </location>
</feature>
<dbReference type="RefSeq" id="XP_056553590.1">
    <property type="nucleotide sequence ID" value="XM_056701527.1"/>
</dbReference>
<keyword evidence="4" id="KW-1185">Reference proteome</keyword>
<evidence type="ECO:0000256" key="1">
    <source>
        <dbReference type="SAM" id="SignalP"/>
    </source>
</evidence>
<keyword evidence="1" id="KW-0732">Signal</keyword>
<comment type="caution">
    <text evidence="3">The sequence shown here is derived from an EMBL/GenBank/DDBJ whole genome shotgun (WGS) entry which is preliminary data.</text>
</comment>
<evidence type="ECO:0000259" key="2">
    <source>
        <dbReference type="Pfam" id="PF08450"/>
    </source>
</evidence>
<dbReference type="AlphaFoldDB" id="A0A9W9S3D7"/>
<reference evidence="3" key="1">
    <citation type="submission" date="2022-11" db="EMBL/GenBank/DDBJ databases">
        <authorList>
            <person name="Petersen C."/>
        </authorList>
    </citation>
    <scope>NUCLEOTIDE SEQUENCE</scope>
    <source>
        <strain evidence="3">IBT 29864</strain>
    </source>
</reference>
<gene>
    <name evidence="3" type="ORF">N7496_008608</name>
</gene>